<protein>
    <submittedName>
        <fullName evidence="1">Uncharacterized protein</fullName>
    </submittedName>
</protein>
<gene>
    <name evidence="1" type="ORF">ACFHYQ_12235</name>
</gene>
<evidence type="ECO:0000313" key="2">
    <source>
        <dbReference type="Proteomes" id="UP001589870"/>
    </source>
</evidence>
<evidence type="ECO:0000313" key="1">
    <source>
        <dbReference type="EMBL" id="MFC0863062.1"/>
    </source>
</evidence>
<proteinExistence type="predicted"/>
<keyword evidence="2" id="KW-1185">Reference proteome</keyword>
<dbReference type="EMBL" id="JBHMQT010000023">
    <property type="protein sequence ID" value="MFC0863062.1"/>
    <property type="molecule type" value="Genomic_DNA"/>
</dbReference>
<organism evidence="1 2">
    <name type="scientific">Sphaerimonospora cavernae</name>
    <dbReference type="NCBI Taxonomy" id="1740611"/>
    <lineage>
        <taxon>Bacteria</taxon>
        <taxon>Bacillati</taxon>
        <taxon>Actinomycetota</taxon>
        <taxon>Actinomycetes</taxon>
        <taxon>Streptosporangiales</taxon>
        <taxon>Streptosporangiaceae</taxon>
        <taxon>Sphaerimonospora</taxon>
    </lineage>
</organism>
<sequence length="65" mass="6636">MFDNTVARRLGGVGLALQVTRADGGTGVAAAQVTVDYSSFRHAGGGGFASRLTLVELPACVLPCR</sequence>
<reference evidence="1 2" key="1">
    <citation type="submission" date="2024-09" db="EMBL/GenBank/DDBJ databases">
        <authorList>
            <person name="Sun Q."/>
            <person name="Mori K."/>
        </authorList>
    </citation>
    <scope>NUCLEOTIDE SEQUENCE [LARGE SCALE GENOMIC DNA]</scope>
    <source>
        <strain evidence="1 2">TBRC 1851</strain>
    </source>
</reference>
<dbReference type="RefSeq" id="WP_394301237.1">
    <property type="nucleotide sequence ID" value="NZ_JBHMQT010000023.1"/>
</dbReference>
<comment type="caution">
    <text evidence="1">The sequence shown here is derived from an EMBL/GenBank/DDBJ whole genome shotgun (WGS) entry which is preliminary data.</text>
</comment>
<name>A0ABV6U4Y8_9ACTN</name>
<dbReference type="Proteomes" id="UP001589870">
    <property type="component" value="Unassembled WGS sequence"/>
</dbReference>
<accession>A0ABV6U4Y8</accession>